<protein>
    <submittedName>
        <fullName evidence="2">3-oxoacyl-ACP reductase</fullName>
    </submittedName>
</protein>
<dbReference type="Proteomes" id="UP000292580">
    <property type="component" value="Unassembled WGS sequence"/>
</dbReference>
<evidence type="ECO:0000313" key="2">
    <source>
        <dbReference type="EMBL" id="TAJ43699.1"/>
    </source>
</evidence>
<dbReference type="Gene3D" id="3.40.50.720">
    <property type="entry name" value="NAD(P)-binding Rossmann-like Domain"/>
    <property type="match status" value="1"/>
</dbReference>
<dbReference type="SUPFAM" id="SSF51735">
    <property type="entry name" value="NAD(P)-binding Rossmann-fold domains"/>
    <property type="match status" value="1"/>
</dbReference>
<comment type="caution">
    <text evidence="2">The sequence shown here is derived from an EMBL/GenBank/DDBJ whole genome shotgun (WGS) entry which is preliminary data.</text>
</comment>
<dbReference type="PANTHER" id="PTHR42879:SF2">
    <property type="entry name" value="3-OXOACYL-[ACYL-CARRIER-PROTEIN] REDUCTASE FABG"/>
    <property type="match status" value="1"/>
</dbReference>
<dbReference type="RefSeq" id="WP_130647474.1">
    <property type="nucleotide sequence ID" value="NZ_PGCL01000004.1"/>
</dbReference>
<dbReference type="OrthoDB" id="24596at2157"/>
<dbReference type="CDD" id="cd05233">
    <property type="entry name" value="SDR_c"/>
    <property type="match status" value="1"/>
</dbReference>
<gene>
    <name evidence="2" type="ORF">CUJ86_10230</name>
</gene>
<evidence type="ECO:0000313" key="3">
    <source>
        <dbReference type="Proteomes" id="UP000292580"/>
    </source>
</evidence>
<dbReference type="PRINTS" id="PR00080">
    <property type="entry name" value="SDRFAMILY"/>
</dbReference>
<dbReference type="InterPro" id="IPR002347">
    <property type="entry name" value="SDR_fam"/>
</dbReference>
<dbReference type="PRINTS" id="PR00081">
    <property type="entry name" value="GDHRDH"/>
</dbReference>
<accession>A0A483CRN8</accession>
<dbReference type="EMBL" id="PGCL01000004">
    <property type="protein sequence ID" value="TAJ43699.1"/>
    <property type="molecule type" value="Genomic_DNA"/>
</dbReference>
<dbReference type="InterPro" id="IPR050259">
    <property type="entry name" value="SDR"/>
</dbReference>
<reference evidence="2 3" key="1">
    <citation type="submission" date="2017-11" db="EMBL/GenBank/DDBJ databases">
        <title>Isolation and Characterization of Methanofollis Species from Methane Seep Offshore SW Taiwan.</title>
        <authorList>
            <person name="Teng N.-H."/>
            <person name="Lai M.-C."/>
            <person name="Chen S.-C."/>
        </authorList>
    </citation>
    <scope>NUCLEOTIDE SEQUENCE [LARGE SCALE GENOMIC DNA]</scope>
    <source>
        <strain evidence="2 3">FWC-SCC2</strain>
    </source>
</reference>
<evidence type="ECO:0000256" key="1">
    <source>
        <dbReference type="ARBA" id="ARBA00006484"/>
    </source>
</evidence>
<proteinExistence type="inferred from homology"/>
<comment type="similarity">
    <text evidence="1">Belongs to the short-chain dehydrogenases/reductases (SDR) family.</text>
</comment>
<keyword evidence="3" id="KW-1185">Reference proteome</keyword>
<dbReference type="InterPro" id="IPR036291">
    <property type="entry name" value="NAD(P)-bd_dom_sf"/>
</dbReference>
<name>A0A483CRN8_9EURY</name>
<dbReference type="PANTHER" id="PTHR42879">
    <property type="entry name" value="3-OXOACYL-(ACYL-CARRIER-PROTEIN) REDUCTASE"/>
    <property type="match status" value="1"/>
</dbReference>
<dbReference type="FunFam" id="3.40.50.720:FF:000084">
    <property type="entry name" value="Short-chain dehydrogenase reductase"/>
    <property type="match status" value="1"/>
</dbReference>
<dbReference type="NCBIfam" id="NF005559">
    <property type="entry name" value="PRK07231.1"/>
    <property type="match status" value="1"/>
</dbReference>
<organism evidence="2 3">
    <name type="scientific">Methanofollis fontis</name>
    <dbReference type="NCBI Taxonomy" id="2052832"/>
    <lineage>
        <taxon>Archaea</taxon>
        <taxon>Methanobacteriati</taxon>
        <taxon>Methanobacteriota</taxon>
        <taxon>Stenosarchaea group</taxon>
        <taxon>Methanomicrobia</taxon>
        <taxon>Methanomicrobiales</taxon>
        <taxon>Methanomicrobiaceae</taxon>
        <taxon>Methanofollis</taxon>
    </lineage>
</organism>
<dbReference type="AlphaFoldDB" id="A0A483CRN8"/>
<dbReference type="Pfam" id="PF13561">
    <property type="entry name" value="adh_short_C2"/>
    <property type="match status" value="1"/>
</dbReference>
<sequence length="249" mass="26829">MLLKGKTAVITGCNRGIGKAILETFAENGADIWALVRKENDEFTNLITSLSKKYEVTITPIYVDFADMEQIKNAAKAIISSKQQVDILVNNAGITYNALFQMTSLEKTHEVFQINYFAPLILTQYIVKMMVKYGGGNIVNLSSSAAIDSNPGRGVYGASKAALLCSTKTIAAELGEKGIRANCIAPGITSTDMVAESMSDAVIAETVSKTMLHRMGKPMDIANTALFLASDLSSYITGQVIRVDGGLRR</sequence>